<organism evidence="8 9">
    <name type="scientific">Ficus carica</name>
    <name type="common">Common fig</name>
    <dbReference type="NCBI Taxonomy" id="3494"/>
    <lineage>
        <taxon>Eukaryota</taxon>
        <taxon>Viridiplantae</taxon>
        <taxon>Streptophyta</taxon>
        <taxon>Embryophyta</taxon>
        <taxon>Tracheophyta</taxon>
        <taxon>Spermatophyta</taxon>
        <taxon>Magnoliopsida</taxon>
        <taxon>eudicotyledons</taxon>
        <taxon>Gunneridae</taxon>
        <taxon>Pentapetalae</taxon>
        <taxon>rosids</taxon>
        <taxon>fabids</taxon>
        <taxon>Rosales</taxon>
        <taxon>Moraceae</taxon>
        <taxon>Ficeae</taxon>
        <taxon>Ficus</taxon>
    </lineage>
</organism>
<dbReference type="GO" id="GO:0000175">
    <property type="term" value="F:3'-5'-RNA exonuclease activity"/>
    <property type="evidence" value="ECO:0007669"/>
    <property type="project" value="UniProtKB-UniRule"/>
</dbReference>
<reference evidence="8" key="1">
    <citation type="submission" date="2023-07" db="EMBL/GenBank/DDBJ databases">
        <title>draft genome sequence of fig (Ficus carica).</title>
        <authorList>
            <person name="Takahashi T."/>
            <person name="Nishimura K."/>
        </authorList>
    </citation>
    <scope>NUCLEOTIDE SEQUENCE</scope>
</reference>
<comment type="similarity">
    <text evidence="5">Belongs to the RNR ribonuclease family. DIS3L2 subfamily.</text>
</comment>
<evidence type="ECO:0000256" key="3">
    <source>
        <dbReference type="ARBA" id="ARBA00022842"/>
    </source>
</evidence>
<feature type="region of interest" description="Disordered" evidence="6">
    <location>
        <begin position="1"/>
        <end position="59"/>
    </location>
</feature>
<comment type="subcellular location">
    <subcellularLocation>
        <location evidence="5">Cytoplasm</location>
    </subcellularLocation>
    <subcellularLocation>
        <location evidence="5">Cytoplasm</location>
        <location evidence="5">P-body</location>
    </subcellularLocation>
</comment>
<dbReference type="InterPro" id="IPR022966">
    <property type="entry name" value="RNase_II/R_CS"/>
</dbReference>
<dbReference type="EC" id="3.1.13.-" evidence="5"/>
<evidence type="ECO:0000313" key="8">
    <source>
        <dbReference type="EMBL" id="GMN39671.1"/>
    </source>
</evidence>
<dbReference type="GO" id="GO:1990074">
    <property type="term" value="P:polyuridylation-dependent mRNA catabolic process"/>
    <property type="evidence" value="ECO:0007669"/>
    <property type="project" value="UniProtKB-UniRule"/>
</dbReference>
<evidence type="ECO:0000256" key="4">
    <source>
        <dbReference type="ARBA" id="ARBA00022884"/>
    </source>
</evidence>
<evidence type="ECO:0000313" key="9">
    <source>
        <dbReference type="Proteomes" id="UP001187192"/>
    </source>
</evidence>
<dbReference type="EMBL" id="BTGU01000010">
    <property type="protein sequence ID" value="GMN39671.1"/>
    <property type="molecule type" value="Genomic_DNA"/>
</dbReference>
<evidence type="ECO:0000256" key="1">
    <source>
        <dbReference type="ARBA" id="ARBA00022490"/>
    </source>
</evidence>
<feature type="binding site" evidence="5">
    <location>
        <position position="533"/>
    </location>
    <ligand>
        <name>Mg(2+)</name>
        <dbReference type="ChEBI" id="CHEBI:18420"/>
    </ligand>
</feature>
<dbReference type="AlphaFoldDB" id="A0AA88D250"/>
<gene>
    <name evidence="8" type="ORF">TIFTF001_008901</name>
</gene>
<dbReference type="Proteomes" id="UP001187192">
    <property type="component" value="Unassembled WGS sequence"/>
</dbReference>
<dbReference type="SMART" id="SM00955">
    <property type="entry name" value="RNB"/>
    <property type="match status" value="1"/>
</dbReference>
<feature type="compositionally biased region" description="Polar residues" evidence="6">
    <location>
        <begin position="103"/>
        <end position="113"/>
    </location>
</feature>
<dbReference type="GO" id="GO:0000932">
    <property type="term" value="C:P-body"/>
    <property type="evidence" value="ECO:0007669"/>
    <property type="project" value="UniProtKB-SubCell"/>
</dbReference>
<feature type="region of interest" description="Disordered" evidence="6">
    <location>
        <begin position="1063"/>
        <end position="1090"/>
    </location>
</feature>
<dbReference type="InterPro" id="IPR028591">
    <property type="entry name" value="DIS3L2"/>
</dbReference>
<feature type="compositionally biased region" description="Basic and acidic residues" evidence="6">
    <location>
        <begin position="10"/>
        <end position="20"/>
    </location>
</feature>
<keyword evidence="5" id="KW-0269">Exonuclease</keyword>
<feature type="site" description="Important for catalytic activity" evidence="5">
    <location>
        <position position="532"/>
    </location>
</feature>
<dbReference type="Pfam" id="PF00773">
    <property type="entry name" value="RNB"/>
    <property type="match status" value="1"/>
</dbReference>
<keyword evidence="3 5" id="KW-0460">Magnesium</keyword>
<comment type="cofactor">
    <cofactor evidence="5">
        <name>Mg(2+)</name>
        <dbReference type="ChEBI" id="CHEBI:18420"/>
    </cofactor>
    <cofactor evidence="5">
        <name>Mn(2+)</name>
        <dbReference type="ChEBI" id="CHEBI:29035"/>
    </cofactor>
</comment>
<dbReference type="FunFam" id="2.40.50.690:FF:000007">
    <property type="entry name" value="DIS3-like exonuclease 2"/>
    <property type="match status" value="1"/>
</dbReference>
<comment type="caution">
    <text evidence="8">The sequence shown here is derived from an EMBL/GenBank/DDBJ whole genome shotgun (WGS) entry which is preliminary data.</text>
</comment>
<keyword evidence="5" id="KW-0378">Hydrolase</keyword>
<feature type="compositionally biased region" description="Basic residues" evidence="6">
    <location>
        <begin position="21"/>
        <end position="32"/>
    </location>
</feature>
<dbReference type="SUPFAM" id="SSF50249">
    <property type="entry name" value="Nucleic acid-binding proteins"/>
    <property type="match status" value="3"/>
</dbReference>
<evidence type="ECO:0000256" key="6">
    <source>
        <dbReference type="SAM" id="MobiDB-lite"/>
    </source>
</evidence>
<dbReference type="InterPro" id="IPR001900">
    <property type="entry name" value="RNase_II/R"/>
</dbReference>
<dbReference type="InterPro" id="IPR012340">
    <property type="entry name" value="NA-bd_OB-fold"/>
</dbReference>
<dbReference type="PROSITE" id="PS01175">
    <property type="entry name" value="RIBONUCLEASE_II"/>
    <property type="match status" value="1"/>
</dbReference>
<sequence length="1135" mass="126278">MRGGSVEQVVVEKIEDGDKEKKKKRRSGRRSKQNASPSLNETRGEAAEYSGNGRPTNHVFTSLRQPKLVACPSDDHGCTNVSNVGFNSLPTMHINEQINSEDMLSTQNQNPRQSDPGGKMFSQSCTESTTYVGSPELFMKKVFPSNQMEGYAEKKPFAPHWSLETVNDAIEKGAVFKALFRVNAHNRVEAYCKIDGVPTDILVSGGPVQNRAVEGDIVAVKVDPLPLWTKMKGSTVSSNNSAPVEDSNLLPGCNEVVNNSCKGKSKVDVDYEYANEGTSLLPGKELQSERDTSLDEPVRSVSLVPSSYEHMDGCHLSAIGASHVGSCSGMNNVTNAIGTICDMISSFPLKRPTGRVVALIEKSPRRKAVVGFLNVKQWISHREICRRDAKKNRSTLASTDHEYIQLTPTDPRLPKMMVLVRSLPDCIKKRLENGDATLEMELVAAKIDNWTEESSLPRASVSHTFGRGGELEPQLGAILFENSISSSDFFPELFACLPHLPWEVPLEELQSRRDLRNLCIFTIDPSTGTDLDDALSVERLSNGVFRVGIHVADVSYFVLPDTELDKEAQIRSTSVYMLQKKLPMLPPLLSENIGSLNAGVDRLAFSMFFDINLAGDVVDRWIGRTVIRSCYKLSYEHAQEIIDVSIDAGSLFSGNSPKLHGHFEWVDVVNSVKDLHELSKTLRDRRFSDGALSLESFKIGFLFDEDGNPSDSILSEQKASNLLVEEFMLLANRTAAEVVSRAFPENALLRRHPEPNMRKLREFEAFCYKHGLELDTSSSGQFHLSLQRIREKLKDDSTLFDILMNYASRPMQLATYFCTGDLKDNENDWGHYALAVPLYTHFTSPLRRYPDIVVHRTLAAVIEAEELYLKHKTTLNKSHRGQEVRRKCFTGMNFAKDSAESREGIEALSAAALKHRVPSTELLAEVAAHCNDRKLASRRVKDACDKLYMWALLKKKEMCFCLNPFSYSQIFDTFDFEVLLSEARVLGLGPRFMSIYVQKLAIERRIYYDDVEGLMAEWLEATSTLVLHLCPNRRSIRRGSPVKCRPIEDVSLIVSPCDLQAEPGVVGSSSSEPVDTSVADSVTSESGSSEIKLDPSVFPLTVRLLSTIPVALHAIGGDDGPIDIGARLYMSSYFS</sequence>
<protein>
    <recommendedName>
        <fullName evidence="5">DIS3-like exonuclease 2</fullName>
        <ecNumber evidence="5">3.1.13.-</ecNumber>
    </recommendedName>
</protein>
<feature type="compositionally biased region" description="Polar residues" evidence="6">
    <location>
        <begin position="1078"/>
        <end position="1089"/>
    </location>
</feature>
<dbReference type="GO" id="GO:0000956">
    <property type="term" value="P:nuclear-transcribed mRNA catabolic process"/>
    <property type="evidence" value="ECO:0007669"/>
    <property type="project" value="UniProtKB-UniRule"/>
</dbReference>
<dbReference type="InterPro" id="IPR050180">
    <property type="entry name" value="RNR_Ribonuclease"/>
</dbReference>
<dbReference type="Gene3D" id="2.40.50.700">
    <property type="match status" value="1"/>
</dbReference>
<comment type="function">
    <text evidence="5">3'-5'-exoribonuclease that specifically recognizes RNAs polyuridylated at their 3' end and mediates their degradation. Component of an exosome-independent RNA degradation pathway that mediates degradation of cytoplasmic mRNAs that have been deadenylated and subsequently uridylated at their 3'.</text>
</comment>
<evidence type="ECO:0000256" key="5">
    <source>
        <dbReference type="HAMAP-Rule" id="MF_03045"/>
    </source>
</evidence>
<feature type="region of interest" description="Disordered" evidence="6">
    <location>
        <begin position="103"/>
        <end position="123"/>
    </location>
</feature>
<dbReference type="InterPro" id="IPR041505">
    <property type="entry name" value="Dis3_CSD2"/>
</dbReference>
<dbReference type="PANTHER" id="PTHR23355:SF9">
    <property type="entry name" value="DIS3-LIKE EXONUCLEASE 2"/>
    <property type="match status" value="1"/>
</dbReference>
<proteinExistence type="inferred from homology"/>
<keyword evidence="2 5" id="KW-0479">Metal-binding</keyword>
<name>A0AA88D250_FICCA</name>
<feature type="binding site" evidence="5">
    <location>
        <position position="524"/>
    </location>
    <ligand>
        <name>Mg(2+)</name>
        <dbReference type="ChEBI" id="CHEBI:18420"/>
    </ligand>
</feature>
<evidence type="ECO:0000256" key="2">
    <source>
        <dbReference type="ARBA" id="ARBA00022723"/>
    </source>
</evidence>
<keyword evidence="5" id="KW-0464">Manganese</keyword>
<feature type="compositionally biased region" description="Low complexity" evidence="6">
    <location>
        <begin position="1063"/>
        <end position="1074"/>
    </location>
</feature>
<dbReference type="GO" id="GO:0046872">
    <property type="term" value="F:metal ion binding"/>
    <property type="evidence" value="ECO:0007669"/>
    <property type="project" value="UniProtKB-KW"/>
</dbReference>
<feature type="domain" description="RNB" evidence="7">
    <location>
        <begin position="512"/>
        <end position="864"/>
    </location>
</feature>
<evidence type="ECO:0000259" key="7">
    <source>
        <dbReference type="SMART" id="SM00955"/>
    </source>
</evidence>
<dbReference type="HAMAP" id="MF_03045">
    <property type="entry name" value="DIS3L2"/>
    <property type="match status" value="1"/>
</dbReference>
<keyword evidence="5" id="KW-0540">Nuclease</keyword>
<dbReference type="PANTHER" id="PTHR23355">
    <property type="entry name" value="RIBONUCLEASE"/>
    <property type="match status" value="1"/>
</dbReference>
<dbReference type="GO" id="GO:0003723">
    <property type="term" value="F:RNA binding"/>
    <property type="evidence" value="ECO:0007669"/>
    <property type="project" value="UniProtKB-KW"/>
</dbReference>
<accession>A0AA88D250</accession>
<dbReference type="Pfam" id="PF17849">
    <property type="entry name" value="OB_Dis3"/>
    <property type="match status" value="1"/>
</dbReference>
<keyword evidence="4 5" id="KW-0694">RNA-binding</keyword>
<dbReference type="Gene3D" id="2.40.50.690">
    <property type="match status" value="1"/>
</dbReference>
<keyword evidence="1 5" id="KW-0963">Cytoplasm</keyword>
<keyword evidence="9" id="KW-1185">Reference proteome</keyword>